<dbReference type="SUPFAM" id="SSF53187">
    <property type="entry name" value="Zn-dependent exopeptidases"/>
    <property type="match status" value="1"/>
</dbReference>
<dbReference type="InterPro" id="IPR011650">
    <property type="entry name" value="Peptidase_M20_dimer"/>
</dbReference>
<organism evidence="3 4">
    <name type="scientific">Ponticoccus alexandrii</name>
    <dbReference type="NCBI Taxonomy" id="1943633"/>
    <lineage>
        <taxon>Bacteria</taxon>
        <taxon>Pseudomonadati</taxon>
        <taxon>Pseudomonadota</taxon>
        <taxon>Alphaproteobacteria</taxon>
        <taxon>Rhodobacterales</taxon>
        <taxon>Roseobacteraceae</taxon>
        <taxon>Ponticoccus</taxon>
    </lineage>
</organism>
<evidence type="ECO:0000313" key="3">
    <source>
        <dbReference type="EMBL" id="QRF68916.1"/>
    </source>
</evidence>
<geneLocation type="plasmid" evidence="3 4">
    <name>p-SCP3</name>
</geneLocation>
<dbReference type="Proteomes" id="UP000596387">
    <property type="component" value="Plasmid p-SCP3"/>
</dbReference>
<evidence type="ECO:0000256" key="1">
    <source>
        <dbReference type="ARBA" id="ARBA00022801"/>
    </source>
</evidence>
<dbReference type="InterPro" id="IPR036264">
    <property type="entry name" value="Bact_exopeptidase_dim_dom"/>
</dbReference>
<proteinExistence type="predicted"/>
<dbReference type="Pfam" id="PF07687">
    <property type="entry name" value="M20_dimer"/>
    <property type="match status" value="1"/>
</dbReference>
<dbReference type="Gene3D" id="3.30.70.360">
    <property type="match status" value="1"/>
</dbReference>
<feature type="domain" description="Peptidase M20 dimerisation" evidence="2">
    <location>
        <begin position="193"/>
        <end position="280"/>
    </location>
</feature>
<dbReference type="InterPro" id="IPR052030">
    <property type="entry name" value="Peptidase_M20/M20A_hydrolases"/>
</dbReference>
<dbReference type="InterPro" id="IPR002933">
    <property type="entry name" value="Peptidase_M20"/>
</dbReference>
<dbReference type="SUPFAM" id="SSF55031">
    <property type="entry name" value="Bacterial exopeptidase dimerisation domain"/>
    <property type="match status" value="1"/>
</dbReference>
<dbReference type="RefSeq" id="WP_039616672.1">
    <property type="nucleotide sequence ID" value="NZ_CP047169.1"/>
</dbReference>
<dbReference type="NCBIfam" id="TIGR01891">
    <property type="entry name" value="amidohydrolases"/>
    <property type="match status" value="1"/>
</dbReference>
<evidence type="ECO:0000313" key="4">
    <source>
        <dbReference type="Proteomes" id="UP000596387"/>
    </source>
</evidence>
<sequence>MQGDPTQSLDAEIGRLLPRFAELARAIWATPELCYAEHRSAAAQMAALEEAGFAVTPAIAGLPTAFTGEHGTGGPVIGFLGEFDALPGLSQRAGIARPEPEEPGGNGHGCGHNLLGAASMLAAVALSHVLDRSGLAARLRYYGCPAEEGGWGKVRMVAAGAFADADCAIGWHPGSFNGVRARSTLAIANRSYRFTGRSAHAAMAPHLGRSGLDAVELMNVGANYLREHMPLEARLHYAITDAGGAAPGVVPAKAEVLYFIRAPELDDLSDLVRRVDDVARGAALMTGTELRIEGQGGAANVLPNAVLCRTMHRQMRDLGPLRFAPEEKAFAAEIRASLGDLSVVDRRFKAEADLFGGEGWDAIPLHEGVRDFDGRMAVGAGSTDVGDVSWQVPVVECATATWAVGTPSHSWQAVAQGCSDHAIRAMGRAASVMARTALALIRNPELLPAAKTELTERRAGRAYIADMPDRLTRD</sequence>
<keyword evidence="1" id="KW-0378">Hydrolase</keyword>
<accession>A0ABX7FED7</accession>
<dbReference type="PANTHER" id="PTHR30575">
    <property type="entry name" value="PEPTIDASE M20"/>
    <property type="match status" value="1"/>
</dbReference>
<reference evidence="3 4" key="1">
    <citation type="submission" date="2019-12" db="EMBL/GenBank/DDBJ databases">
        <title>Complete Genome Sequence of a Quorum-Sensing Bacterium,Rhodobacteraceae bacterium C31, Isolated from a marine microalgae symbiotic bacteria.</title>
        <authorList>
            <person name="Zhang Y."/>
        </authorList>
    </citation>
    <scope>NUCLEOTIDE SEQUENCE [LARGE SCALE GENOMIC DNA]</scope>
    <source>
        <strain evidence="3 4">C31</strain>
        <plasmid evidence="3 4">p-SCP3</plasmid>
    </source>
</reference>
<dbReference type="InterPro" id="IPR017439">
    <property type="entry name" value="Amidohydrolase"/>
</dbReference>
<name>A0ABX7FED7_9RHOB</name>
<dbReference type="PIRSF" id="PIRSF037227">
    <property type="entry name" value="Aminobenzoyl-glu_utiliz_pB"/>
    <property type="match status" value="1"/>
</dbReference>
<dbReference type="InterPro" id="IPR017145">
    <property type="entry name" value="Aminobenzoyl-glu_utiliz_pB"/>
</dbReference>
<keyword evidence="3" id="KW-0614">Plasmid</keyword>
<dbReference type="EMBL" id="CP047169">
    <property type="protein sequence ID" value="QRF68916.1"/>
    <property type="molecule type" value="Genomic_DNA"/>
</dbReference>
<dbReference type="Pfam" id="PF01546">
    <property type="entry name" value="Peptidase_M20"/>
    <property type="match status" value="1"/>
</dbReference>
<dbReference type="PANTHER" id="PTHR30575:SF0">
    <property type="entry name" value="XAA-ARG DIPEPTIDASE"/>
    <property type="match status" value="1"/>
</dbReference>
<gene>
    <name evidence="3" type="ORF">GQA70_21340</name>
</gene>
<evidence type="ECO:0000259" key="2">
    <source>
        <dbReference type="Pfam" id="PF07687"/>
    </source>
</evidence>
<protein>
    <submittedName>
        <fullName evidence="3">Amidohydrolase</fullName>
    </submittedName>
</protein>
<keyword evidence="4" id="KW-1185">Reference proteome</keyword>
<dbReference type="Gene3D" id="3.40.630.10">
    <property type="entry name" value="Zn peptidases"/>
    <property type="match status" value="2"/>
</dbReference>